<dbReference type="OrthoDB" id="9772725at2"/>
<keyword evidence="6 9" id="KW-1133">Transmembrane helix</keyword>
<dbReference type="Pfam" id="PF00854">
    <property type="entry name" value="PTR2"/>
    <property type="match status" value="1"/>
</dbReference>
<comment type="similarity">
    <text evidence="2 8">Belongs to the major facilitator superfamily. Proton-dependent oligopeptide transporter (POT/PTR) (TC 2.A.17) family.</text>
</comment>
<dbReference type="InterPro" id="IPR000109">
    <property type="entry name" value="POT_fam"/>
</dbReference>
<feature type="transmembrane region" description="Helical" evidence="9">
    <location>
        <begin position="296"/>
        <end position="320"/>
    </location>
</feature>
<feature type="transmembrane region" description="Helical" evidence="9">
    <location>
        <begin position="68"/>
        <end position="86"/>
    </location>
</feature>
<accession>A0A5B8J6T4</accession>
<evidence type="ECO:0000256" key="9">
    <source>
        <dbReference type="SAM" id="Phobius"/>
    </source>
</evidence>
<evidence type="ECO:0000256" key="7">
    <source>
        <dbReference type="ARBA" id="ARBA00023136"/>
    </source>
</evidence>
<evidence type="ECO:0000256" key="1">
    <source>
        <dbReference type="ARBA" id="ARBA00004651"/>
    </source>
</evidence>
<dbReference type="GO" id="GO:0042937">
    <property type="term" value="F:tripeptide transmembrane transporter activity"/>
    <property type="evidence" value="ECO:0007669"/>
    <property type="project" value="UniProtKB-ARBA"/>
</dbReference>
<feature type="transmembrane region" description="Helical" evidence="9">
    <location>
        <begin position="160"/>
        <end position="180"/>
    </location>
</feature>
<dbReference type="AlphaFoldDB" id="A0A5B8J6T4"/>
<feature type="transmembrane region" description="Helical" evidence="9">
    <location>
        <begin position="406"/>
        <end position="428"/>
    </location>
</feature>
<dbReference type="GO" id="GO:0005886">
    <property type="term" value="C:plasma membrane"/>
    <property type="evidence" value="ECO:0007669"/>
    <property type="project" value="UniProtKB-SubCell"/>
</dbReference>
<dbReference type="FunFam" id="1.20.1250.20:FF:000017">
    <property type="entry name" value="Dipeptide and tripeptide permease A"/>
    <property type="match status" value="1"/>
</dbReference>
<evidence type="ECO:0000256" key="5">
    <source>
        <dbReference type="ARBA" id="ARBA00022692"/>
    </source>
</evidence>
<evidence type="ECO:0000256" key="3">
    <source>
        <dbReference type="ARBA" id="ARBA00022448"/>
    </source>
</evidence>
<proteinExistence type="inferred from homology"/>
<dbReference type="Proteomes" id="UP000320580">
    <property type="component" value="Chromosome"/>
</dbReference>
<dbReference type="PROSITE" id="PS01023">
    <property type="entry name" value="PTR2_2"/>
    <property type="match status" value="1"/>
</dbReference>
<keyword evidence="5 8" id="KW-0812">Transmembrane</keyword>
<dbReference type="PANTHER" id="PTHR23517:SF15">
    <property type="entry name" value="PROTON-DEPENDENT OLIGOPEPTIDE FAMILY TRANSPORT PROTEIN"/>
    <property type="match status" value="1"/>
</dbReference>
<dbReference type="InterPro" id="IPR036259">
    <property type="entry name" value="MFS_trans_sf"/>
</dbReference>
<feature type="transmembrane region" description="Helical" evidence="9">
    <location>
        <begin position="235"/>
        <end position="252"/>
    </location>
</feature>
<dbReference type="InterPro" id="IPR005279">
    <property type="entry name" value="Dipep/tripep_permease"/>
</dbReference>
<dbReference type="PANTHER" id="PTHR23517">
    <property type="entry name" value="RESISTANCE PROTEIN MDTM, PUTATIVE-RELATED-RELATED"/>
    <property type="match status" value="1"/>
</dbReference>
<dbReference type="NCBIfam" id="TIGR00924">
    <property type="entry name" value="yjdL_sub1_fam"/>
    <property type="match status" value="1"/>
</dbReference>
<dbReference type="InterPro" id="IPR018456">
    <property type="entry name" value="PTR2_symporter_CS"/>
</dbReference>
<dbReference type="CDD" id="cd17346">
    <property type="entry name" value="MFS_DtpA_like"/>
    <property type="match status" value="1"/>
</dbReference>
<dbReference type="GO" id="GO:0035443">
    <property type="term" value="P:tripeptide transmembrane transport"/>
    <property type="evidence" value="ECO:0007669"/>
    <property type="project" value="UniProtKB-ARBA"/>
</dbReference>
<dbReference type="KEGG" id="sqz:FQU76_11560"/>
<keyword evidence="11" id="KW-1185">Reference proteome</keyword>
<feature type="transmembrane region" description="Helical" evidence="9">
    <location>
        <begin position="98"/>
        <end position="115"/>
    </location>
</feature>
<feature type="transmembrane region" description="Helical" evidence="9">
    <location>
        <begin position="373"/>
        <end position="394"/>
    </location>
</feature>
<comment type="subcellular location">
    <subcellularLocation>
        <location evidence="1">Cell membrane</location>
        <topology evidence="1">Multi-pass membrane protein</topology>
    </subcellularLocation>
    <subcellularLocation>
        <location evidence="8">Membrane</location>
        <topology evidence="8">Multi-pass membrane protein</topology>
    </subcellularLocation>
</comment>
<dbReference type="PROSITE" id="PS01022">
    <property type="entry name" value="PTR2_1"/>
    <property type="match status" value="1"/>
</dbReference>
<evidence type="ECO:0000256" key="4">
    <source>
        <dbReference type="ARBA" id="ARBA00022475"/>
    </source>
</evidence>
<feature type="transmembrane region" description="Helical" evidence="9">
    <location>
        <begin position="258"/>
        <end position="276"/>
    </location>
</feature>
<dbReference type="RefSeq" id="WP_146480333.1">
    <property type="nucleotide sequence ID" value="NZ_CP042266.1"/>
</dbReference>
<feature type="transmembrane region" description="Helical" evidence="9">
    <location>
        <begin position="38"/>
        <end position="56"/>
    </location>
</feature>
<feature type="transmembrane region" description="Helical" evidence="9">
    <location>
        <begin position="440"/>
        <end position="462"/>
    </location>
</feature>
<protein>
    <submittedName>
        <fullName evidence="10">MFS transporter</fullName>
    </submittedName>
</protein>
<sequence length="499" mass="54105">MASSLTKAPAGSAATERTFLGHPRGLANLFMTEMWERYSFYGMRALLVLYLATEVADGGLGMKDATAVAIYSVYNAMVYLLALPGGWLGDRVWGARKAVAVAGVVIMAGHFMLAVPAQFSFFLGLAFIAAGSGVLKANISTMVGQLYPDKNDSRRDSGFTIFYMGINLGAFVAPLTIGAIGQKVNWHLGFAMAGVGMAIGLLFFFLGYRHLNEESTRVPNPLPAAERTALVKKGLIWLGVAAAAYAVVGLSGNFHIDWVLWPLTVLGLLLPAWYLFRIRRDKDLTQVEQGRMTGYIWFFVAAAVFWAIYDQGGSVLTLFAKNDTQTSLFGFDFPESWFQSLNPLFVMAMAPLFAMLWVWLGRRNKEPNTASKFATALLLIGGSFFVMMLAQGVASGDTKVSPMWLVSVYFMQTVGELCLSPVGLSLTTKLAPEKYSSQMMGVWFLAVTAGSSVIALLQLVGAPTGTEAWFASQGALALLAGVGFFMYRRKVKALMGGVH</sequence>
<dbReference type="Gene3D" id="1.20.1250.20">
    <property type="entry name" value="MFS general substrate transporter like domains"/>
    <property type="match status" value="1"/>
</dbReference>
<evidence type="ECO:0000313" key="11">
    <source>
        <dbReference type="Proteomes" id="UP000320580"/>
    </source>
</evidence>
<keyword evidence="4" id="KW-1003">Cell membrane</keyword>
<gene>
    <name evidence="10" type="ORF">FQU76_11560</name>
</gene>
<dbReference type="SUPFAM" id="SSF103473">
    <property type="entry name" value="MFS general substrate transporter"/>
    <property type="match status" value="2"/>
</dbReference>
<keyword evidence="3 8" id="KW-0813">Transport</keyword>
<evidence type="ECO:0000256" key="8">
    <source>
        <dbReference type="RuleBase" id="RU003755"/>
    </source>
</evidence>
<feature type="transmembrane region" description="Helical" evidence="9">
    <location>
        <begin position="186"/>
        <end position="208"/>
    </location>
</feature>
<dbReference type="InterPro" id="IPR050171">
    <property type="entry name" value="MFS_Transporters"/>
</dbReference>
<dbReference type="GO" id="GO:0071916">
    <property type="term" value="F:dipeptide transmembrane transporter activity"/>
    <property type="evidence" value="ECO:0007669"/>
    <property type="project" value="UniProtKB-ARBA"/>
</dbReference>
<dbReference type="EMBL" id="CP042266">
    <property type="protein sequence ID" value="QDY77047.1"/>
    <property type="molecule type" value="Genomic_DNA"/>
</dbReference>
<evidence type="ECO:0000256" key="6">
    <source>
        <dbReference type="ARBA" id="ARBA00022989"/>
    </source>
</evidence>
<keyword evidence="7 9" id="KW-0472">Membrane</keyword>
<reference evidence="10 11" key="1">
    <citation type="submission" date="2019-07" db="EMBL/GenBank/DDBJ databases">
        <authorList>
            <person name="Zhu P."/>
        </authorList>
    </citation>
    <scope>NUCLEOTIDE SEQUENCE [LARGE SCALE GENOMIC DNA]</scope>
    <source>
        <strain evidence="10 11">SSL-25</strain>
    </source>
</reference>
<name>A0A5B8J6T4_9ACTN</name>
<feature type="transmembrane region" description="Helical" evidence="9">
    <location>
        <begin position="121"/>
        <end position="139"/>
    </location>
</feature>
<feature type="transmembrane region" description="Helical" evidence="9">
    <location>
        <begin position="468"/>
        <end position="487"/>
    </location>
</feature>
<evidence type="ECO:0000313" key="10">
    <source>
        <dbReference type="EMBL" id="QDY77047.1"/>
    </source>
</evidence>
<feature type="transmembrane region" description="Helical" evidence="9">
    <location>
        <begin position="340"/>
        <end position="361"/>
    </location>
</feature>
<evidence type="ECO:0000256" key="2">
    <source>
        <dbReference type="ARBA" id="ARBA00005982"/>
    </source>
</evidence>
<organism evidence="10 11">
    <name type="scientific">Streptomyces qinzhouensis</name>
    <dbReference type="NCBI Taxonomy" id="2599401"/>
    <lineage>
        <taxon>Bacteria</taxon>
        <taxon>Bacillati</taxon>
        <taxon>Actinomycetota</taxon>
        <taxon>Actinomycetes</taxon>
        <taxon>Kitasatosporales</taxon>
        <taxon>Streptomycetaceae</taxon>
        <taxon>Streptomyces</taxon>
    </lineage>
</organism>
<dbReference type="GO" id="GO:0015333">
    <property type="term" value="F:peptide:proton symporter activity"/>
    <property type="evidence" value="ECO:0007669"/>
    <property type="project" value="UniProtKB-ARBA"/>
</dbReference>